<dbReference type="EMBL" id="JAEHTE010000002">
    <property type="protein sequence ID" value="MBI6883189.1"/>
    <property type="molecule type" value="Genomic_DNA"/>
</dbReference>
<comment type="caution">
    <text evidence="1">The sequence shown here is derived from an EMBL/GenBank/DDBJ whole genome shotgun (WGS) entry which is preliminary data.</text>
</comment>
<accession>A0A8I1EDC4</accession>
<organism evidence="1 2">
    <name type="scientific">Pseudomonas putida</name>
    <name type="common">Arthrobacter siderocapsulatus</name>
    <dbReference type="NCBI Taxonomy" id="303"/>
    <lineage>
        <taxon>Bacteria</taxon>
        <taxon>Pseudomonadati</taxon>
        <taxon>Pseudomonadota</taxon>
        <taxon>Gammaproteobacteria</taxon>
        <taxon>Pseudomonadales</taxon>
        <taxon>Pseudomonadaceae</taxon>
        <taxon>Pseudomonas</taxon>
    </lineage>
</organism>
<evidence type="ECO:0000313" key="1">
    <source>
        <dbReference type="EMBL" id="MBI6883189.1"/>
    </source>
</evidence>
<gene>
    <name evidence="1" type="ORF">JEU22_04625</name>
</gene>
<sequence length="199" mass="22017">MQYAVIEKQNVFFDWKGRGVLQVLATDAGITLRQMTKRGAGEAFFSTEEAGNLAVILKGLGEKTCWDTHFIRGQDDGSIRCSMTQTDGPCRHGACIAIGVGVIGEVIIELESSDAVDLSTALLNLVKEAVPAEPEPQHQADPEKTVPVTFSDSEKAKCWDWFTEQRWSLQAVSMHGYLIFHPHRDLEAHIFKQGIQQSS</sequence>
<proteinExistence type="predicted"/>
<dbReference type="Proteomes" id="UP000637061">
    <property type="component" value="Unassembled WGS sequence"/>
</dbReference>
<evidence type="ECO:0000313" key="2">
    <source>
        <dbReference type="Proteomes" id="UP000637061"/>
    </source>
</evidence>
<dbReference type="RefSeq" id="WP_198746803.1">
    <property type="nucleotide sequence ID" value="NZ_JAEHTE010000002.1"/>
</dbReference>
<name>A0A8I1EDC4_PSEPU</name>
<dbReference type="AlphaFoldDB" id="A0A8I1EDC4"/>
<reference evidence="1" key="1">
    <citation type="submission" date="2020-12" db="EMBL/GenBank/DDBJ databases">
        <title>Enhanced detection system for hospital associated transmission using whole genome sequencing surveillance.</title>
        <authorList>
            <person name="Harrison L.H."/>
            <person name="Van Tyne D."/>
            <person name="Marsh J.W."/>
            <person name="Griffith M.P."/>
            <person name="Snyder D.J."/>
            <person name="Cooper V.S."/>
            <person name="Mustapha M."/>
        </authorList>
    </citation>
    <scope>NUCLEOTIDE SEQUENCE</scope>
    <source>
        <strain evidence="1">PSB00042</strain>
    </source>
</reference>
<protein>
    <submittedName>
        <fullName evidence="1">Uncharacterized protein</fullName>
    </submittedName>
</protein>